<reference evidence="1" key="1">
    <citation type="submission" date="2023-10" db="EMBL/GenBank/DDBJ databases">
        <title>Genome assemblies of two species of porcelain crab, Petrolisthes cinctipes and Petrolisthes manimaculis (Anomura: Porcellanidae).</title>
        <authorList>
            <person name="Angst P."/>
        </authorList>
    </citation>
    <scope>NUCLEOTIDE SEQUENCE</scope>
    <source>
        <strain evidence="1">PB745_01</strain>
        <tissue evidence="1">Gill</tissue>
    </source>
</reference>
<proteinExistence type="predicted"/>
<accession>A0AAE1FI23</accession>
<comment type="caution">
    <text evidence="1">The sequence shown here is derived from an EMBL/GenBank/DDBJ whole genome shotgun (WGS) entry which is preliminary data.</text>
</comment>
<dbReference type="Proteomes" id="UP001286313">
    <property type="component" value="Unassembled WGS sequence"/>
</dbReference>
<evidence type="ECO:0000313" key="1">
    <source>
        <dbReference type="EMBL" id="KAK3874081.1"/>
    </source>
</evidence>
<organism evidence="1 2">
    <name type="scientific">Petrolisthes cinctipes</name>
    <name type="common">Flat porcelain crab</name>
    <dbReference type="NCBI Taxonomy" id="88211"/>
    <lineage>
        <taxon>Eukaryota</taxon>
        <taxon>Metazoa</taxon>
        <taxon>Ecdysozoa</taxon>
        <taxon>Arthropoda</taxon>
        <taxon>Crustacea</taxon>
        <taxon>Multicrustacea</taxon>
        <taxon>Malacostraca</taxon>
        <taxon>Eumalacostraca</taxon>
        <taxon>Eucarida</taxon>
        <taxon>Decapoda</taxon>
        <taxon>Pleocyemata</taxon>
        <taxon>Anomura</taxon>
        <taxon>Galatheoidea</taxon>
        <taxon>Porcellanidae</taxon>
        <taxon>Petrolisthes</taxon>
    </lineage>
</organism>
<keyword evidence="2" id="KW-1185">Reference proteome</keyword>
<protein>
    <submittedName>
        <fullName evidence="1">Uncharacterized protein</fullName>
    </submittedName>
</protein>
<dbReference type="EMBL" id="JAWQEG010002138">
    <property type="protein sequence ID" value="KAK3874081.1"/>
    <property type="molecule type" value="Genomic_DNA"/>
</dbReference>
<evidence type="ECO:0000313" key="2">
    <source>
        <dbReference type="Proteomes" id="UP001286313"/>
    </source>
</evidence>
<dbReference type="AlphaFoldDB" id="A0AAE1FI23"/>
<name>A0AAE1FI23_PETCI</name>
<sequence>MMPRERCNLKGFLQHLIAEPQDEALAWDNIDRLEETLIGGGTSHRVNGIAVQPTVYGPHPPRKALHKPVVKKRTLDADPIILPPYNAGERVGPPSRLHIALDNRKVVEQAQKKNLIGSWLDCMLPAVKRTQ</sequence>
<gene>
    <name evidence="1" type="ORF">Pcinc_020951</name>
</gene>